<dbReference type="NCBIfam" id="NF033709">
    <property type="entry name" value="PorV_fam"/>
    <property type="match status" value="1"/>
</dbReference>
<dbReference type="Proteomes" id="UP001497416">
    <property type="component" value="Unassembled WGS sequence"/>
</dbReference>
<evidence type="ECO:0000259" key="2">
    <source>
        <dbReference type="Pfam" id="PF19572"/>
    </source>
</evidence>
<reference evidence="3 4" key="1">
    <citation type="submission" date="2024-05" db="EMBL/GenBank/DDBJ databases">
        <authorList>
            <person name="Duchaud E."/>
        </authorList>
    </citation>
    <scope>NUCLEOTIDE SEQUENCE [LARGE SCALE GENOMIC DNA]</scope>
    <source>
        <strain evidence="3">Ena-SAMPLE-TAB-13-05-2024-13:56:06:370-140302</strain>
    </source>
</reference>
<feature type="domain" description="Type IX secretion system protein PorV" evidence="2">
    <location>
        <begin position="22"/>
        <end position="256"/>
    </location>
</feature>
<comment type="caution">
    <text evidence="3">The sequence shown here is derived from an EMBL/GenBank/DDBJ whole genome shotgun (WGS) entry which is preliminary data.</text>
</comment>
<dbReference type="InterPro" id="IPR045741">
    <property type="entry name" value="PorV"/>
</dbReference>
<feature type="signal peptide" evidence="1">
    <location>
        <begin position="1"/>
        <end position="24"/>
    </location>
</feature>
<accession>A0ABM9P4G6</accession>
<keyword evidence="4" id="KW-1185">Reference proteome</keyword>
<dbReference type="InterPro" id="IPR047799">
    <property type="entry name" value="T9SS_OM_PorV"/>
</dbReference>
<organism evidence="3 4">
    <name type="scientific">Tenacibaculum platacis</name>
    <dbReference type="NCBI Taxonomy" id="3137852"/>
    <lineage>
        <taxon>Bacteria</taxon>
        <taxon>Pseudomonadati</taxon>
        <taxon>Bacteroidota</taxon>
        <taxon>Flavobacteriia</taxon>
        <taxon>Flavobacteriales</taxon>
        <taxon>Flavobacteriaceae</taxon>
        <taxon>Tenacibaculum</taxon>
    </lineage>
</organism>
<evidence type="ECO:0000256" key="1">
    <source>
        <dbReference type="SAM" id="SignalP"/>
    </source>
</evidence>
<gene>
    <name evidence="3" type="ORF">T190607A01A_40096</name>
</gene>
<dbReference type="Gene3D" id="2.40.160.60">
    <property type="entry name" value="Outer membrane protein transport protein (OMPP1/FadL/TodX)"/>
    <property type="match status" value="2"/>
</dbReference>
<dbReference type="SUPFAM" id="SSF56935">
    <property type="entry name" value="Porins"/>
    <property type="match status" value="1"/>
</dbReference>
<feature type="chain" id="PRO_5047084262" description="Type IX secretion system protein PorV domain-containing protein" evidence="1">
    <location>
        <begin position="25"/>
        <end position="365"/>
    </location>
</feature>
<sequence>MLKLKMKKFILLTLLIGLGFKATAQSKAITTSLPFLLITSDARAGGMGDIGVATSSDAFSLFHNPAKIAFNESKLSIGANYVPWLRNLTDDIFAGNLSLVNRFSENSAWGVDLKYFSLGRIELTDDIGLPTGFKNPTEFALSGYYSLKLSERFSMGVGLKYINSNLDVDDSLEAVNSFAVDISAYYQSDEENYGTFNGRYRIGVNVANIGPKVEYTPGEENFIPTIGKLGGGFDFIFDDYNTLGVNVEFRKLLVPSSGTASTRGWFEGMFTSLGDRDFSEELKEVNWSLGAEYMYNNAFAVRAGYFNESEIKGNRKFFTMGAGFTAQAFSVDLSYLINTSDVNNPLENTLRFSLAFDIGEIYEDY</sequence>
<dbReference type="EMBL" id="CAXIXY010000006">
    <property type="protein sequence ID" value="CAL2090853.1"/>
    <property type="molecule type" value="Genomic_DNA"/>
</dbReference>
<evidence type="ECO:0000313" key="4">
    <source>
        <dbReference type="Proteomes" id="UP001497416"/>
    </source>
</evidence>
<dbReference type="NCBIfam" id="NF033710">
    <property type="entry name" value="T9SS_OM_PorV"/>
    <property type="match status" value="1"/>
</dbReference>
<evidence type="ECO:0000313" key="3">
    <source>
        <dbReference type="EMBL" id="CAL2090853.1"/>
    </source>
</evidence>
<proteinExistence type="predicted"/>
<protein>
    <recommendedName>
        <fullName evidence="2">Type IX secretion system protein PorV domain-containing protein</fullName>
    </recommendedName>
</protein>
<dbReference type="Pfam" id="PF19572">
    <property type="entry name" value="PorV"/>
    <property type="match status" value="1"/>
</dbReference>
<name>A0ABM9P4G6_9FLAO</name>
<keyword evidence="1" id="KW-0732">Signal</keyword>